<protein>
    <submittedName>
        <fullName evidence="2">9214_t:CDS:1</fullName>
    </submittedName>
</protein>
<keyword evidence="1" id="KW-0472">Membrane</keyword>
<feature type="transmembrane region" description="Helical" evidence="1">
    <location>
        <begin position="63"/>
        <end position="82"/>
    </location>
</feature>
<organism evidence="2 3">
    <name type="scientific">Ambispora gerdemannii</name>
    <dbReference type="NCBI Taxonomy" id="144530"/>
    <lineage>
        <taxon>Eukaryota</taxon>
        <taxon>Fungi</taxon>
        <taxon>Fungi incertae sedis</taxon>
        <taxon>Mucoromycota</taxon>
        <taxon>Glomeromycotina</taxon>
        <taxon>Glomeromycetes</taxon>
        <taxon>Archaeosporales</taxon>
        <taxon>Ambisporaceae</taxon>
        <taxon>Ambispora</taxon>
    </lineage>
</organism>
<sequence length="207" mass="23228">MEVSAFALYIARSVNPYNNSSLFVLAPSILRNGGIFLVIKVLYVLLFNWVTPNKLNRYERIPFILAFISLPPFSISWTIGVIKQYNGSKYNNNNELKVGSVLIKVSIIGYTTLLIVHWMLTAYLVPKIVNGGNSNKEKMTILASSVALLVIRMLYLIVILFGPPSPNTQVLSYVFCIVPELLNLLLLGITDLKQFYVKTLNINDAII</sequence>
<keyword evidence="3" id="KW-1185">Reference proteome</keyword>
<evidence type="ECO:0000256" key="1">
    <source>
        <dbReference type="SAM" id="Phobius"/>
    </source>
</evidence>
<feature type="transmembrane region" description="Helical" evidence="1">
    <location>
        <begin position="102"/>
        <end position="125"/>
    </location>
</feature>
<dbReference type="Proteomes" id="UP000789831">
    <property type="component" value="Unassembled WGS sequence"/>
</dbReference>
<keyword evidence="1" id="KW-0812">Transmembrane</keyword>
<proteinExistence type="predicted"/>
<comment type="caution">
    <text evidence="2">The sequence shown here is derived from an EMBL/GenBank/DDBJ whole genome shotgun (WGS) entry which is preliminary data.</text>
</comment>
<feature type="transmembrane region" description="Helical" evidence="1">
    <location>
        <begin position="146"/>
        <end position="164"/>
    </location>
</feature>
<gene>
    <name evidence="2" type="ORF">AGERDE_LOCUS10437</name>
</gene>
<dbReference type="EMBL" id="CAJVPL010003249">
    <property type="protein sequence ID" value="CAG8629073.1"/>
    <property type="molecule type" value="Genomic_DNA"/>
</dbReference>
<reference evidence="2" key="1">
    <citation type="submission" date="2021-06" db="EMBL/GenBank/DDBJ databases">
        <authorList>
            <person name="Kallberg Y."/>
            <person name="Tangrot J."/>
            <person name="Rosling A."/>
        </authorList>
    </citation>
    <scope>NUCLEOTIDE SEQUENCE</scope>
    <source>
        <strain evidence="2">MT106</strain>
    </source>
</reference>
<dbReference type="AlphaFoldDB" id="A0A9N9DB40"/>
<accession>A0A9N9DB40</accession>
<evidence type="ECO:0000313" key="3">
    <source>
        <dbReference type="Proteomes" id="UP000789831"/>
    </source>
</evidence>
<keyword evidence="1" id="KW-1133">Transmembrane helix</keyword>
<name>A0A9N9DB40_9GLOM</name>
<feature type="transmembrane region" description="Helical" evidence="1">
    <location>
        <begin position="170"/>
        <end position="189"/>
    </location>
</feature>
<evidence type="ECO:0000313" key="2">
    <source>
        <dbReference type="EMBL" id="CAG8629073.1"/>
    </source>
</evidence>
<feature type="transmembrane region" description="Helical" evidence="1">
    <location>
        <begin position="29"/>
        <end position="51"/>
    </location>
</feature>